<dbReference type="AlphaFoldDB" id="A0A078B741"/>
<protein>
    <submittedName>
        <fullName evidence="1">Uncharacterized protein</fullName>
    </submittedName>
</protein>
<evidence type="ECO:0000313" key="1">
    <source>
        <dbReference type="EMBL" id="CDW89122.1"/>
    </source>
</evidence>
<reference evidence="1 2" key="1">
    <citation type="submission" date="2014-06" db="EMBL/GenBank/DDBJ databases">
        <authorList>
            <person name="Swart Estienne"/>
        </authorList>
    </citation>
    <scope>NUCLEOTIDE SEQUENCE [LARGE SCALE GENOMIC DNA]</scope>
    <source>
        <strain evidence="1 2">130c</strain>
    </source>
</reference>
<keyword evidence="2" id="KW-1185">Reference proteome</keyword>
<gene>
    <name evidence="1" type="primary">Contig16614.g17694</name>
    <name evidence="1" type="ORF">STYLEM_18251</name>
</gene>
<sequence>MINLENINMIVDIKIWMILFSMQLLVLKCNLQMQCFGIEQLPFVMSNSALKDSDINVLAYDQSKAILYFGGINEGKIILGAYNDRISYQGLAWIKNIQYLSDSRPMNLPMKRVESIKFFDDRVYAAIRSDTNDGNSGYYYLVSMRQNGDYINGIWIQSFIPQRQYIDMMEINFEGNILVAIYIGKFQAQIIQIDRNLTNFINKLDFPGQSRVSVMARVNLDVKKIFIGGFYKIISTGAQFQGIFTQLFFNDLTKTNPIYSYQLSTENYQNLDFSMVVFQNGFCIVCIIDQVQPGYGFFGKGNISKRIYMNQFDSNSRRRECAGILIKQDKSTQIFYTQFTDGFTTDVFQITVPMALLQSQTDEFNVTFQEKKLSIQPSSTLKINHLIYASFEASEYYFISGQVQSNSNKFGFVSEPSRHQSQISQDIETTVEYELLPDFKTYKELISNVQTFTDSTDNSYKIKFQNMNLTENIHQWPGQIDQKFFTYQDILQKVDVQYQNKYFSRRKSQKFLYCFLSEWVWYCDLLIINYQLTDCSETLIIRPIAIVEDENLSLLNALQQTPQLGKNTKKYEIKFQSNKEELIGNHLIKIQLQLNDGQYNWTLHEIIFNLVIADQLKIPEITIIKDPSIDNINYIIGSGIQEYSFQNVQFEPSFFFRIQNQFEFGSRYSKFDGLNFDIVNEGQISINNDYHWQAKEYKCILVVEVYFFYLRQYHVEIPFKITLTSDSKYSYLNNTAPYFVGKLNDIELQSDTNFPMQKMMRWMITLLVLNRFIETHYQNQMEID</sequence>
<dbReference type="EMBL" id="CCKQ01017255">
    <property type="protein sequence ID" value="CDW89122.1"/>
    <property type="molecule type" value="Genomic_DNA"/>
</dbReference>
<evidence type="ECO:0000313" key="2">
    <source>
        <dbReference type="Proteomes" id="UP000039865"/>
    </source>
</evidence>
<accession>A0A078B741</accession>
<name>A0A078B741_STYLE</name>
<dbReference type="Proteomes" id="UP000039865">
    <property type="component" value="Unassembled WGS sequence"/>
</dbReference>
<dbReference type="InParanoid" id="A0A078B741"/>
<proteinExistence type="predicted"/>
<organism evidence="1 2">
    <name type="scientific">Stylonychia lemnae</name>
    <name type="common">Ciliate</name>
    <dbReference type="NCBI Taxonomy" id="5949"/>
    <lineage>
        <taxon>Eukaryota</taxon>
        <taxon>Sar</taxon>
        <taxon>Alveolata</taxon>
        <taxon>Ciliophora</taxon>
        <taxon>Intramacronucleata</taxon>
        <taxon>Spirotrichea</taxon>
        <taxon>Stichotrichia</taxon>
        <taxon>Sporadotrichida</taxon>
        <taxon>Oxytrichidae</taxon>
        <taxon>Stylonychinae</taxon>
        <taxon>Stylonychia</taxon>
    </lineage>
</organism>